<keyword evidence="4" id="KW-1185">Reference proteome</keyword>
<dbReference type="Proteomes" id="UP001340816">
    <property type="component" value="Chromosome"/>
</dbReference>
<sequence>MPFEDDLLAECRKLILRHEQYAQDIRDDDDRRSDRTGRPHRGTVHRPSYWSADRAFNPYKVRSSATSIAYAIQRALAAGQYAPYNPIAYEVPKGDGATRRVSVFPVADATVSRRVYKSLLEKNQARFSSYSFAYRSDLSAHDAIRHISSELNGRDRVFLAEYDFTKFFDSISHDYVWRIIKDHGFLVSPLEKNVLDSFLTTNLQSQGSYQRLERCAEKDFGLPQGTSISLFLANVAAWELDRTLERLGVGFARYADDTLIWSNDYSLICKASDTLSSISQKIGAELNFRKSHGISIFTPEGTPVELKSKACVEFVGYKFDSRGTGMRASAVARIKRRISYLIWVNLLEPLTSGENSPSRLTPTIDRDYQVMLWQIRRYLYGDLSEKKLRRLISGRARRIHFPGVMAYFPLVSDISQLKELDGWLAHTIWTSLNKRRRILMSRGIHDFPIPHGLSESQLLKARTRTKDGVEIDLRMPSFVRIGTCINQAATAHGPNAVGRKSGPLHYEYDI</sequence>
<evidence type="ECO:0000259" key="2">
    <source>
        <dbReference type="PROSITE" id="PS50878"/>
    </source>
</evidence>
<dbReference type="InterPro" id="IPR043502">
    <property type="entry name" value="DNA/RNA_pol_sf"/>
</dbReference>
<evidence type="ECO:0000313" key="4">
    <source>
        <dbReference type="Proteomes" id="UP001340816"/>
    </source>
</evidence>
<evidence type="ECO:0000256" key="1">
    <source>
        <dbReference type="SAM" id="MobiDB-lite"/>
    </source>
</evidence>
<dbReference type="InterPro" id="IPR000477">
    <property type="entry name" value="RT_dom"/>
</dbReference>
<keyword evidence="3" id="KW-0695">RNA-directed DNA polymerase</keyword>
<dbReference type="Pfam" id="PF00078">
    <property type="entry name" value="RVT_1"/>
    <property type="match status" value="1"/>
</dbReference>
<accession>A0ABZ1HE61</accession>
<reference evidence="3 4" key="1">
    <citation type="submission" date="2022-10" db="EMBL/GenBank/DDBJ databases">
        <title>The complete genomes of actinobacterial strains from the NBC collection.</title>
        <authorList>
            <person name="Joergensen T.S."/>
            <person name="Alvarez Arevalo M."/>
            <person name="Sterndorff E.B."/>
            <person name="Faurdal D."/>
            <person name="Vuksanovic O."/>
            <person name="Mourched A.-S."/>
            <person name="Charusanti P."/>
            <person name="Shaw S."/>
            <person name="Blin K."/>
            <person name="Weber T."/>
        </authorList>
    </citation>
    <scope>NUCLEOTIDE SEQUENCE [LARGE SCALE GENOMIC DNA]</scope>
    <source>
        <strain evidence="3 4">NBC 01752</strain>
    </source>
</reference>
<evidence type="ECO:0000313" key="3">
    <source>
        <dbReference type="EMBL" id="WSD16890.1"/>
    </source>
</evidence>
<keyword evidence="3" id="KW-0808">Transferase</keyword>
<gene>
    <name evidence="3" type="ORF">OHB35_28600</name>
</gene>
<dbReference type="PROSITE" id="PS50878">
    <property type="entry name" value="RT_POL"/>
    <property type="match status" value="1"/>
</dbReference>
<protein>
    <submittedName>
        <fullName evidence="3">Reverse transcriptase domain-containing protein</fullName>
    </submittedName>
</protein>
<feature type="domain" description="Reverse transcriptase" evidence="2">
    <location>
        <begin position="72"/>
        <end position="319"/>
    </location>
</feature>
<dbReference type="GO" id="GO:0003964">
    <property type="term" value="F:RNA-directed DNA polymerase activity"/>
    <property type="evidence" value="ECO:0007669"/>
    <property type="project" value="UniProtKB-KW"/>
</dbReference>
<name>A0ABZ1HE61_STRPH</name>
<feature type="compositionally biased region" description="Basic and acidic residues" evidence="1">
    <location>
        <begin position="25"/>
        <end position="37"/>
    </location>
</feature>
<dbReference type="PANTHER" id="PTHR34047">
    <property type="entry name" value="NUCLEAR INTRON MATURASE 1, MITOCHONDRIAL-RELATED"/>
    <property type="match status" value="1"/>
</dbReference>
<keyword evidence="3" id="KW-0548">Nucleotidyltransferase</keyword>
<feature type="region of interest" description="Disordered" evidence="1">
    <location>
        <begin position="25"/>
        <end position="46"/>
    </location>
</feature>
<dbReference type="SUPFAM" id="SSF56672">
    <property type="entry name" value="DNA/RNA polymerases"/>
    <property type="match status" value="1"/>
</dbReference>
<organism evidence="3 4">
    <name type="scientific">Streptomyces phaeochromogenes</name>
    <dbReference type="NCBI Taxonomy" id="1923"/>
    <lineage>
        <taxon>Bacteria</taxon>
        <taxon>Bacillati</taxon>
        <taxon>Actinomycetota</taxon>
        <taxon>Actinomycetes</taxon>
        <taxon>Kitasatosporales</taxon>
        <taxon>Streptomycetaceae</taxon>
        <taxon>Streptomyces</taxon>
        <taxon>Streptomyces phaeochromogenes group</taxon>
    </lineage>
</organism>
<dbReference type="PANTHER" id="PTHR34047:SF8">
    <property type="entry name" value="PROTEIN YKFC"/>
    <property type="match status" value="1"/>
</dbReference>
<proteinExistence type="predicted"/>
<dbReference type="InterPro" id="IPR051083">
    <property type="entry name" value="GrpII_Intron_Splice-Mob/Def"/>
</dbReference>
<dbReference type="EMBL" id="CP109135">
    <property type="protein sequence ID" value="WSD16890.1"/>
    <property type="molecule type" value="Genomic_DNA"/>
</dbReference>
<dbReference type="RefSeq" id="WP_326760314.1">
    <property type="nucleotide sequence ID" value="NZ_CP109135.1"/>
</dbReference>